<keyword evidence="1" id="KW-0732">Signal</keyword>
<protein>
    <submittedName>
        <fullName evidence="2">Uncharacterized protein</fullName>
    </submittedName>
</protein>
<dbReference type="KEGG" id="mcg:GL4_2332"/>
<organism evidence="2 3">
    <name type="scientific">Methyloceanibacter caenitepidi</name>
    <dbReference type="NCBI Taxonomy" id="1384459"/>
    <lineage>
        <taxon>Bacteria</taxon>
        <taxon>Pseudomonadati</taxon>
        <taxon>Pseudomonadota</taxon>
        <taxon>Alphaproteobacteria</taxon>
        <taxon>Hyphomicrobiales</taxon>
        <taxon>Hyphomicrobiaceae</taxon>
        <taxon>Methyloceanibacter</taxon>
    </lineage>
</organism>
<dbReference type="AlphaFoldDB" id="A0A0A8K703"/>
<keyword evidence="3" id="KW-1185">Reference proteome</keyword>
<dbReference type="Proteomes" id="UP000031643">
    <property type="component" value="Chromosome"/>
</dbReference>
<feature type="chain" id="PRO_5002038586" evidence="1">
    <location>
        <begin position="30"/>
        <end position="151"/>
    </location>
</feature>
<dbReference type="RefSeq" id="WP_045367600.1">
    <property type="nucleotide sequence ID" value="NZ_AP014648.1"/>
</dbReference>
<accession>A0A0A8K703</accession>
<dbReference type="OrthoDB" id="9935080at2"/>
<evidence type="ECO:0000256" key="1">
    <source>
        <dbReference type="SAM" id="SignalP"/>
    </source>
</evidence>
<gene>
    <name evidence="2" type="ORF">GL4_2332</name>
</gene>
<sequence length="151" mass="16277">MMTRALIAAIACLGLALTTAFIPANDALAQDDMFGQSDDAGMDDADAGAFFEEFMGQVKRDDADRERCANTRDTVSKEEQYDACTRLIEDAPNENDLVGSYYVNRALAPKSPAGQCEDVSRGVAIIEGFKSTAFRGAFLEAAKSLKESACR</sequence>
<name>A0A0A8K703_9HYPH</name>
<proteinExistence type="predicted"/>
<dbReference type="HOGENOM" id="CLU_1729238_0_0_5"/>
<feature type="signal peptide" evidence="1">
    <location>
        <begin position="1"/>
        <end position="29"/>
    </location>
</feature>
<dbReference type="EMBL" id="AP014648">
    <property type="protein sequence ID" value="BAQ17769.1"/>
    <property type="molecule type" value="Genomic_DNA"/>
</dbReference>
<reference evidence="2 3" key="1">
    <citation type="submission" date="2014-09" db="EMBL/GenBank/DDBJ databases">
        <title>Genome sequencing of Methyloceanibacter caenitepidi Gela4.</title>
        <authorList>
            <person name="Takeuchi M."/>
            <person name="Susumu S."/>
            <person name="Kamagata Y."/>
            <person name="Oshima K."/>
            <person name="Hattori M."/>
            <person name="Iwasaki W."/>
        </authorList>
    </citation>
    <scope>NUCLEOTIDE SEQUENCE [LARGE SCALE GENOMIC DNA]</scope>
    <source>
        <strain evidence="2 3">Gela4</strain>
    </source>
</reference>
<evidence type="ECO:0000313" key="3">
    <source>
        <dbReference type="Proteomes" id="UP000031643"/>
    </source>
</evidence>
<evidence type="ECO:0000313" key="2">
    <source>
        <dbReference type="EMBL" id="BAQ17769.1"/>
    </source>
</evidence>